<keyword evidence="4" id="KW-1185">Reference proteome</keyword>
<dbReference type="SUPFAM" id="SSF47473">
    <property type="entry name" value="EF-hand"/>
    <property type="match status" value="1"/>
</dbReference>
<dbReference type="InterPro" id="IPR011992">
    <property type="entry name" value="EF-hand-dom_pair"/>
</dbReference>
<name>A0A0A0LP43_CUCSA</name>
<dbReference type="Proteomes" id="UP000029981">
    <property type="component" value="Chromosome 2"/>
</dbReference>
<evidence type="ECO:0000313" key="4">
    <source>
        <dbReference type="Proteomes" id="UP000029981"/>
    </source>
</evidence>
<protein>
    <recommendedName>
        <fullName evidence="2">EF-hand domain-containing protein</fullName>
    </recommendedName>
</protein>
<dbReference type="InterPro" id="IPR018247">
    <property type="entry name" value="EF_Hand_1_Ca_BS"/>
</dbReference>
<dbReference type="CDD" id="cd00051">
    <property type="entry name" value="EFh"/>
    <property type="match status" value="1"/>
</dbReference>
<dbReference type="SMART" id="SM00054">
    <property type="entry name" value="EFh"/>
    <property type="match status" value="2"/>
</dbReference>
<feature type="domain" description="EF-hand" evidence="2">
    <location>
        <begin position="16"/>
        <end position="51"/>
    </location>
</feature>
<dbReference type="GO" id="GO:0005509">
    <property type="term" value="F:calcium ion binding"/>
    <property type="evidence" value="ECO:0007669"/>
    <property type="project" value="InterPro"/>
</dbReference>
<sequence length="87" mass="9807">MGTSNGLIFKCFPASLTEFEVAKVFKNHDKDGDGRLTKEELKSAFKYLGYKFTTFRVHQALHAADDNCDDVISFEEMSKLIMYTAGS</sequence>
<dbReference type="EMBL" id="CM002923">
    <property type="protein sequence ID" value="KGN62512.1"/>
    <property type="molecule type" value="Genomic_DNA"/>
</dbReference>
<evidence type="ECO:0000313" key="3">
    <source>
        <dbReference type="EMBL" id="KGN62512.1"/>
    </source>
</evidence>
<accession>A0A0A0LP43</accession>
<proteinExistence type="predicted"/>
<reference evidence="3 4" key="3">
    <citation type="journal article" date="2010" name="BMC Genomics">
        <title>Transcriptome sequencing and comparative analysis of cucumber flowers with different sex types.</title>
        <authorList>
            <person name="Guo S."/>
            <person name="Zheng Y."/>
            <person name="Joung J.G."/>
            <person name="Liu S."/>
            <person name="Zhang Z."/>
            <person name="Crasta O.R."/>
            <person name="Sobral B.W."/>
            <person name="Xu Y."/>
            <person name="Huang S."/>
            <person name="Fei Z."/>
        </authorList>
    </citation>
    <scope>NUCLEOTIDE SEQUENCE [LARGE SCALE GENOMIC DNA]</scope>
    <source>
        <strain evidence="4">cv. 9930</strain>
    </source>
</reference>
<dbReference type="Gene3D" id="1.10.238.10">
    <property type="entry name" value="EF-hand"/>
    <property type="match status" value="1"/>
</dbReference>
<reference evidence="3 4" key="4">
    <citation type="journal article" date="2011" name="BMC Genomics">
        <title>RNA-Seq improves annotation of protein-coding genes in the cucumber genome.</title>
        <authorList>
            <person name="Li Z."/>
            <person name="Zhang Z."/>
            <person name="Yan P."/>
            <person name="Huang S."/>
            <person name="Fei Z."/>
            <person name="Lin K."/>
        </authorList>
    </citation>
    <scope>NUCLEOTIDE SEQUENCE [LARGE SCALE GENOMIC DNA]</scope>
    <source>
        <strain evidence="4">cv. 9930</strain>
    </source>
</reference>
<keyword evidence="1" id="KW-0106">Calcium</keyword>
<dbReference type="PROSITE" id="PS50222">
    <property type="entry name" value="EF_HAND_2"/>
    <property type="match status" value="1"/>
</dbReference>
<organism evidence="3 4">
    <name type="scientific">Cucumis sativus</name>
    <name type="common">Cucumber</name>
    <dbReference type="NCBI Taxonomy" id="3659"/>
    <lineage>
        <taxon>Eukaryota</taxon>
        <taxon>Viridiplantae</taxon>
        <taxon>Streptophyta</taxon>
        <taxon>Embryophyta</taxon>
        <taxon>Tracheophyta</taxon>
        <taxon>Spermatophyta</taxon>
        <taxon>Magnoliopsida</taxon>
        <taxon>eudicotyledons</taxon>
        <taxon>Gunneridae</taxon>
        <taxon>Pentapetalae</taxon>
        <taxon>rosids</taxon>
        <taxon>fabids</taxon>
        <taxon>Cucurbitales</taxon>
        <taxon>Cucurbitaceae</taxon>
        <taxon>Benincaseae</taxon>
        <taxon>Cucumis</taxon>
    </lineage>
</organism>
<dbReference type="OMA" id="NNIKCAC"/>
<dbReference type="Gramene" id="KGN62512">
    <property type="protein sequence ID" value="KGN62512"/>
    <property type="gene ID" value="Csa_2G357350"/>
</dbReference>
<reference evidence="3 4" key="2">
    <citation type="journal article" date="2009" name="PLoS ONE">
        <title>An integrated genetic and cytogenetic map of the cucumber genome.</title>
        <authorList>
            <person name="Ren Y."/>
            <person name="Zhang Z."/>
            <person name="Liu J."/>
            <person name="Staub J.E."/>
            <person name="Han Y."/>
            <person name="Cheng Z."/>
            <person name="Li X."/>
            <person name="Lu J."/>
            <person name="Miao H."/>
            <person name="Kang H."/>
            <person name="Xie B."/>
            <person name="Gu X."/>
            <person name="Wang X."/>
            <person name="Du Y."/>
            <person name="Jin W."/>
            <person name="Huang S."/>
        </authorList>
    </citation>
    <scope>NUCLEOTIDE SEQUENCE [LARGE SCALE GENOMIC DNA]</scope>
    <source>
        <strain evidence="4">cv. 9930</strain>
    </source>
</reference>
<reference evidence="3 4" key="1">
    <citation type="journal article" date="2009" name="Nat. Genet.">
        <title>The genome of the cucumber, Cucumis sativus L.</title>
        <authorList>
            <person name="Huang S."/>
            <person name="Li R."/>
            <person name="Zhang Z."/>
            <person name="Li L."/>
            <person name="Gu X."/>
            <person name="Fan W."/>
            <person name="Lucas W.J."/>
            <person name="Wang X."/>
            <person name="Xie B."/>
            <person name="Ni P."/>
            <person name="Ren Y."/>
            <person name="Zhu H."/>
            <person name="Li J."/>
            <person name="Lin K."/>
            <person name="Jin W."/>
            <person name="Fei Z."/>
            <person name="Li G."/>
            <person name="Staub J."/>
            <person name="Kilian A."/>
            <person name="van der Vossen E.A."/>
            <person name="Wu Y."/>
            <person name="Guo J."/>
            <person name="He J."/>
            <person name="Jia Z."/>
            <person name="Ren Y."/>
            <person name="Tian G."/>
            <person name="Lu Y."/>
            <person name="Ruan J."/>
            <person name="Qian W."/>
            <person name="Wang M."/>
            <person name="Huang Q."/>
            <person name="Li B."/>
            <person name="Xuan Z."/>
            <person name="Cao J."/>
            <person name="Asan"/>
            <person name="Wu Z."/>
            <person name="Zhang J."/>
            <person name="Cai Q."/>
            <person name="Bai Y."/>
            <person name="Zhao B."/>
            <person name="Han Y."/>
            <person name="Li Y."/>
            <person name="Li X."/>
            <person name="Wang S."/>
            <person name="Shi Q."/>
            <person name="Liu S."/>
            <person name="Cho W.K."/>
            <person name="Kim J.Y."/>
            <person name="Xu Y."/>
            <person name="Heller-Uszynska K."/>
            <person name="Miao H."/>
            <person name="Cheng Z."/>
            <person name="Zhang S."/>
            <person name="Wu J."/>
            <person name="Yang Y."/>
            <person name="Kang H."/>
            <person name="Li M."/>
            <person name="Liang H."/>
            <person name="Ren X."/>
            <person name="Shi Z."/>
            <person name="Wen M."/>
            <person name="Jian M."/>
            <person name="Yang H."/>
            <person name="Zhang G."/>
            <person name="Yang Z."/>
            <person name="Chen R."/>
            <person name="Liu S."/>
            <person name="Li J."/>
            <person name="Ma L."/>
            <person name="Liu H."/>
            <person name="Zhou Y."/>
            <person name="Zhao J."/>
            <person name="Fang X."/>
            <person name="Li G."/>
            <person name="Fang L."/>
            <person name="Li Y."/>
            <person name="Liu D."/>
            <person name="Zheng H."/>
            <person name="Zhang Y."/>
            <person name="Qin N."/>
            <person name="Li Z."/>
            <person name="Yang G."/>
            <person name="Yang S."/>
            <person name="Bolund L."/>
            <person name="Kristiansen K."/>
            <person name="Zheng H."/>
            <person name="Li S."/>
            <person name="Zhang X."/>
            <person name="Yang H."/>
            <person name="Wang J."/>
            <person name="Sun R."/>
            <person name="Zhang B."/>
            <person name="Jiang S."/>
            <person name="Wang J."/>
            <person name="Du Y."/>
            <person name="Li S."/>
        </authorList>
    </citation>
    <scope>NUCLEOTIDE SEQUENCE [LARGE SCALE GENOMIC DNA]</scope>
    <source>
        <strain evidence="4">cv. 9930</strain>
    </source>
</reference>
<dbReference type="PROSITE" id="PS00018">
    <property type="entry name" value="EF_HAND_1"/>
    <property type="match status" value="2"/>
</dbReference>
<dbReference type="Pfam" id="PF13499">
    <property type="entry name" value="EF-hand_7"/>
    <property type="match status" value="1"/>
</dbReference>
<gene>
    <name evidence="3" type="ORF">Csa_2G357350</name>
</gene>
<dbReference type="InterPro" id="IPR002048">
    <property type="entry name" value="EF_hand_dom"/>
</dbReference>
<dbReference type="AlphaFoldDB" id="A0A0A0LP43"/>
<evidence type="ECO:0000259" key="2">
    <source>
        <dbReference type="PROSITE" id="PS50222"/>
    </source>
</evidence>
<evidence type="ECO:0000256" key="1">
    <source>
        <dbReference type="ARBA" id="ARBA00022837"/>
    </source>
</evidence>